<organism evidence="2 3">
    <name type="scientific">candidate division WOR-3 bacterium 4484_18</name>
    <dbReference type="NCBI Taxonomy" id="2020626"/>
    <lineage>
        <taxon>Bacteria</taxon>
        <taxon>Bacteria division WOR-3</taxon>
    </lineage>
</organism>
<gene>
    <name evidence="2" type="ORF">CGW93_00545</name>
</gene>
<reference evidence="3" key="1">
    <citation type="submission" date="2017-07" db="EMBL/GenBank/DDBJ databases">
        <title>Novel pathways for hydrocarbon cycling and metabolic interdependencies in hydrothermal sediment communities.</title>
        <authorList>
            <person name="Dombrowski N."/>
            <person name="Seitz K."/>
            <person name="Teske A."/>
            <person name="Baker B."/>
        </authorList>
    </citation>
    <scope>NUCLEOTIDE SEQUENCE [LARGE SCALE GENOMIC DNA]</scope>
</reference>
<evidence type="ECO:0000313" key="2">
    <source>
        <dbReference type="EMBL" id="OYV03557.1"/>
    </source>
</evidence>
<evidence type="ECO:0008006" key="4">
    <source>
        <dbReference type="Google" id="ProtNLM"/>
    </source>
</evidence>
<accession>A0A257LV84</accession>
<keyword evidence="1" id="KW-0812">Transmembrane</keyword>
<evidence type="ECO:0000313" key="3">
    <source>
        <dbReference type="Proteomes" id="UP000216312"/>
    </source>
</evidence>
<feature type="transmembrane region" description="Helical" evidence="1">
    <location>
        <begin position="411"/>
        <end position="429"/>
    </location>
</feature>
<evidence type="ECO:0000256" key="1">
    <source>
        <dbReference type="SAM" id="Phobius"/>
    </source>
</evidence>
<feature type="transmembrane region" description="Helical" evidence="1">
    <location>
        <begin position="25"/>
        <end position="46"/>
    </location>
</feature>
<keyword evidence="1" id="KW-0472">Membrane</keyword>
<feature type="transmembrane region" description="Helical" evidence="1">
    <location>
        <begin position="382"/>
        <end position="402"/>
    </location>
</feature>
<dbReference type="EMBL" id="NMUJ01000003">
    <property type="protein sequence ID" value="OYV03557.1"/>
    <property type="molecule type" value="Genomic_DNA"/>
</dbReference>
<feature type="transmembrane region" description="Helical" evidence="1">
    <location>
        <begin position="210"/>
        <end position="227"/>
    </location>
</feature>
<feature type="transmembrane region" description="Helical" evidence="1">
    <location>
        <begin position="239"/>
        <end position="258"/>
    </location>
</feature>
<feature type="transmembrane region" description="Helical" evidence="1">
    <location>
        <begin position="782"/>
        <end position="807"/>
    </location>
</feature>
<keyword evidence="1" id="KW-1133">Transmembrane helix</keyword>
<comment type="caution">
    <text evidence="2">The sequence shown here is derived from an EMBL/GenBank/DDBJ whole genome shotgun (WGS) entry which is preliminary data.</text>
</comment>
<feature type="transmembrane region" description="Helical" evidence="1">
    <location>
        <begin position="318"/>
        <end position="336"/>
    </location>
</feature>
<dbReference type="InterPro" id="IPR018580">
    <property type="entry name" value="Uncharacterised_YfhO"/>
</dbReference>
<feature type="transmembrane region" description="Helical" evidence="1">
    <location>
        <begin position="343"/>
        <end position="362"/>
    </location>
</feature>
<dbReference type="PANTHER" id="PTHR38454">
    <property type="entry name" value="INTEGRAL MEMBRANE PROTEIN-RELATED"/>
    <property type="match status" value="1"/>
</dbReference>
<sequence>MGKKKKIKSKPTQRPTHKFIPREKWFPLIFLGLAFAFYSPHLGLFVGRSTLFGTDFLIAYGGTVRVHEYMLRHLRQPLWNPYIMGGYSTFTGGMGYTDPLRYIFLPLPVYVRHFYFFFICLFLAGWGMFYLLRYRLKFQLWIAVVAGIAYEFTAFGISQMYGGHWPKLASMAWLTWCFSALLYAFETQRVRHFLLLAGAWVMMMCGHFQFGYYASYLIGFFVIYELIRRIRQGKPRESVSLGLKVVLTLVVVLCVLALRFGPSLIRLEAGVRGVKRGYEYATSWAMPTSELTDFYNPHFMGILDNYWGTNHFRLHSRYFGVIVLVISLFGIFMGWRRHSYVRFFTSGLIAATLLALGGHTPFYRIPYRILPMVNKLRGPDMWWIIGAFSVVILFAYGLRLMLEHKHISQRYLVACTIGAAVTLLTFSVAKSPIINGLRSHFSHVLATTGYSSDQINAKLSAMEKNYPLLIWGYFKSFLSIALVTLICYLRLNKRLTDVGFASLTAVFILFDLWEVDYRFVKVVPPPHYYYRPDEVVRVLKRDTDYYWVFPYYYEHAEDHYLPYHNVQTLGGTTSNPLIRYQKFIGAYGTVMFRPNDLRRLPHLLDVFNTKYIITFTIPEDISQFDPQTQAFIKRAQSYMSRFDLIYKGRRYSVYRNPHALPRAFFAPRYVVVDSADEALTLIKRYDFPYHNTVILEEDPSVPQGDTLVNGYAKILKYDMDHIALEVVNDKPTFLVLAENWYPDWYATVDGKPTKVYVADGTLRAIYLIAGKHNVEFTCRSKLFYVTGIITLIGWIVVLAAALTELVWRRHTHD</sequence>
<feature type="transmembrane region" description="Helical" evidence="1">
    <location>
        <begin position="109"/>
        <end position="132"/>
    </location>
</feature>
<feature type="transmembrane region" description="Helical" evidence="1">
    <location>
        <begin position="495"/>
        <end position="513"/>
    </location>
</feature>
<feature type="transmembrane region" description="Helical" evidence="1">
    <location>
        <begin position="138"/>
        <end position="156"/>
    </location>
</feature>
<dbReference type="Proteomes" id="UP000216312">
    <property type="component" value="Unassembled WGS sequence"/>
</dbReference>
<proteinExistence type="predicted"/>
<dbReference type="PANTHER" id="PTHR38454:SF1">
    <property type="entry name" value="INTEGRAL MEMBRANE PROTEIN"/>
    <property type="match status" value="1"/>
</dbReference>
<name>A0A257LV84_UNCW3</name>
<dbReference type="AlphaFoldDB" id="A0A257LV84"/>
<feature type="transmembrane region" description="Helical" evidence="1">
    <location>
        <begin position="468"/>
        <end position="488"/>
    </location>
</feature>
<protein>
    <recommendedName>
        <fullName evidence="4">Membrane protein 6-pyruvoyl-tetrahydropterin synthase-related domain-containing protein</fullName>
    </recommendedName>
</protein>